<organism evidence="7">
    <name type="scientific">Chelativorans sp. (strain BNC1)</name>
    <dbReference type="NCBI Taxonomy" id="266779"/>
    <lineage>
        <taxon>Bacteria</taxon>
        <taxon>Pseudomonadati</taxon>
        <taxon>Pseudomonadota</taxon>
        <taxon>Alphaproteobacteria</taxon>
        <taxon>Hyphomicrobiales</taxon>
        <taxon>Phyllobacteriaceae</taxon>
        <taxon>Chelativorans</taxon>
    </lineage>
</organism>
<dbReference type="KEGG" id="mes:Meso_1579"/>
<dbReference type="InterPro" id="IPR012997">
    <property type="entry name" value="RplA"/>
</dbReference>
<dbReference type="EMBL" id="CP000390">
    <property type="protein sequence ID" value="ABG62974.1"/>
    <property type="molecule type" value="Genomic_DNA"/>
</dbReference>
<feature type="transmembrane region" description="Helical" evidence="5">
    <location>
        <begin position="20"/>
        <end position="43"/>
    </location>
</feature>
<reference evidence="7" key="1">
    <citation type="submission" date="2006-06" db="EMBL/GenBank/DDBJ databases">
        <title>Complete sequence of chromosome of Chelativorans sp. BNC1.</title>
        <authorList>
            <consortium name="US DOE Joint Genome Institute"/>
            <person name="Copeland A."/>
            <person name="Lucas S."/>
            <person name="Lapidus A."/>
            <person name="Barry K."/>
            <person name="Detter J.C."/>
            <person name="Glavina del Rio T."/>
            <person name="Hammon N."/>
            <person name="Israni S."/>
            <person name="Dalin E."/>
            <person name="Tice H."/>
            <person name="Pitluck S."/>
            <person name="Chertkov O."/>
            <person name="Brettin T."/>
            <person name="Bruce D."/>
            <person name="Han C."/>
            <person name="Tapia R."/>
            <person name="Gilna P."/>
            <person name="Schmutz J."/>
            <person name="Larimer F."/>
            <person name="Land M."/>
            <person name="Hauser L."/>
            <person name="Kyrpides N."/>
            <person name="Mikhailova N."/>
            <person name="Richardson P."/>
        </authorList>
    </citation>
    <scope>NUCLEOTIDE SEQUENCE</scope>
    <source>
        <strain evidence="7">BNC1</strain>
    </source>
</reference>
<keyword evidence="5" id="KW-0472">Membrane</keyword>
<keyword evidence="2 3" id="KW-0961">Cell wall biogenesis/degradation</keyword>
<sequence length="408" mass="43433" precursor="true">MFFSGKDQVIAGRNLRGKRVNTGLACVGIVALSVFLAGCGSAVEKVSLKSSKEYFPESKYGVKASPRVAYGASKLPRGGGRYQVGKPYQVKGRWYRPKEDPDYRAEGAASWYGDAFHGRLTANGEIYDMTHLTAAHPTMPLPSYARVTNMDNGSSVIVRVNDRGPFAKGRVIDLSKRAAELLDYTHSGVARVQVEYVGPAPLEGRDDSFLLASYRPGGAAPDPSDGLPTGVMVAMAGPTPTQPAPAATLAFANQPGLVETGGTVALPAIGPIVPDRPAASPVPAEQVDLALLSYANQRVNSATQVFDSVLKSDLDEKLIVSWWADRGGNAGQAIHAPYINIGTWNSREEAGQVTRSLSKLGRLLMEEKAGPEGRVYVLSLVPDGRAEMDEMLQAAWAAGATDAFAIRD</sequence>
<dbReference type="SUPFAM" id="SSF50685">
    <property type="entry name" value="Barwin-like endoglucanases"/>
    <property type="match status" value="1"/>
</dbReference>
<accession>Q11I01</accession>
<dbReference type="GO" id="GO:0009279">
    <property type="term" value="C:cell outer membrane"/>
    <property type="evidence" value="ECO:0007669"/>
    <property type="project" value="TreeGrafter"/>
</dbReference>
<dbReference type="CDD" id="cd22268">
    <property type="entry name" value="DPBB_RlpA-like"/>
    <property type="match status" value="1"/>
</dbReference>
<keyword evidence="5" id="KW-1133">Transmembrane helix</keyword>
<dbReference type="eggNOG" id="COG0797">
    <property type="taxonomic scope" value="Bacteria"/>
</dbReference>
<name>Q11I01_CHESB</name>
<evidence type="ECO:0000256" key="2">
    <source>
        <dbReference type="ARBA" id="ARBA00023316"/>
    </source>
</evidence>
<evidence type="ECO:0000256" key="4">
    <source>
        <dbReference type="RuleBase" id="RU003495"/>
    </source>
</evidence>
<dbReference type="PANTHER" id="PTHR34183">
    <property type="entry name" value="ENDOLYTIC PEPTIDOGLYCAN TRANSGLYCOSYLASE RLPA"/>
    <property type="match status" value="1"/>
</dbReference>
<comment type="function">
    <text evidence="3">Lytic transglycosylase with a strong preference for naked glycan strands that lack stem peptides.</text>
</comment>
<dbReference type="Pfam" id="PF03330">
    <property type="entry name" value="DPBB_1"/>
    <property type="match status" value="1"/>
</dbReference>
<dbReference type="STRING" id="266779.Meso_1579"/>
<protein>
    <recommendedName>
        <fullName evidence="3">Endolytic peptidoglycan transglycosylase RlpA</fullName>
        <ecNumber evidence="3">4.2.2.-</ecNumber>
    </recommendedName>
</protein>
<dbReference type="HAMAP" id="MF_02071">
    <property type="entry name" value="RlpA"/>
    <property type="match status" value="1"/>
</dbReference>
<dbReference type="GO" id="GO:0000270">
    <property type="term" value="P:peptidoglycan metabolic process"/>
    <property type="evidence" value="ECO:0007669"/>
    <property type="project" value="UniProtKB-UniRule"/>
</dbReference>
<comment type="similarity">
    <text evidence="3 4">Belongs to the RlpA family.</text>
</comment>
<dbReference type="GO" id="GO:0071555">
    <property type="term" value="P:cell wall organization"/>
    <property type="evidence" value="ECO:0007669"/>
    <property type="project" value="UniProtKB-KW"/>
</dbReference>
<evidence type="ECO:0000256" key="5">
    <source>
        <dbReference type="SAM" id="Phobius"/>
    </source>
</evidence>
<keyword evidence="1 3" id="KW-0456">Lyase</keyword>
<dbReference type="PANTHER" id="PTHR34183:SF1">
    <property type="entry name" value="ENDOLYTIC PEPTIDOGLYCAN TRANSGLYCOSYLASE RLPA"/>
    <property type="match status" value="1"/>
</dbReference>
<gene>
    <name evidence="3" type="primary">rlpA</name>
    <name evidence="7" type="ordered locus">Meso_1579</name>
</gene>
<dbReference type="EC" id="4.2.2.-" evidence="3"/>
<keyword evidence="5" id="KW-0812">Transmembrane</keyword>
<proteinExistence type="inferred from homology"/>
<feature type="domain" description="RlpA-like protein double-psi beta-barrel" evidence="6">
    <location>
        <begin position="105"/>
        <end position="194"/>
    </location>
</feature>
<evidence type="ECO:0000259" key="6">
    <source>
        <dbReference type="Pfam" id="PF03330"/>
    </source>
</evidence>
<evidence type="ECO:0000256" key="1">
    <source>
        <dbReference type="ARBA" id="ARBA00023239"/>
    </source>
</evidence>
<keyword evidence="7" id="KW-0449">Lipoprotein</keyword>
<dbReference type="InterPro" id="IPR009009">
    <property type="entry name" value="RlpA-like_DPBB"/>
</dbReference>
<dbReference type="HOGENOM" id="CLU_042923_1_0_5"/>
<dbReference type="NCBIfam" id="TIGR00413">
    <property type="entry name" value="rlpA"/>
    <property type="match status" value="1"/>
</dbReference>
<dbReference type="GO" id="GO:0008932">
    <property type="term" value="F:lytic endotransglycosylase activity"/>
    <property type="evidence" value="ECO:0007669"/>
    <property type="project" value="UniProtKB-UniRule"/>
</dbReference>
<dbReference type="Gene3D" id="2.40.40.10">
    <property type="entry name" value="RlpA-like domain"/>
    <property type="match status" value="1"/>
</dbReference>
<evidence type="ECO:0000256" key="3">
    <source>
        <dbReference type="HAMAP-Rule" id="MF_02071"/>
    </source>
</evidence>
<evidence type="ECO:0000313" key="7">
    <source>
        <dbReference type="EMBL" id="ABG62974.1"/>
    </source>
</evidence>
<dbReference type="AlphaFoldDB" id="Q11I01"/>
<dbReference type="InterPro" id="IPR034718">
    <property type="entry name" value="RlpA"/>
</dbReference>
<dbReference type="InterPro" id="IPR036908">
    <property type="entry name" value="RlpA-like_sf"/>
</dbReference>